<gene>
    <name evidence="2" type="ORF">P7122_15175</name>
</gene>
<name>A0ABT6G5G7_9FLAO</name>
<evidence type="ECO:0000313" key="2">
    <source>
        <dbReference type="EMBL" id="MDG4717228.1"/>
    </source>
</evidence>
<dbReference type="EMBL" id="JARSBN010000011">
    <property type="protein sequence ID" value="MDG4717228.1"/>
    <property type="molecule type" value="Genomic_DNA"/>
</dbReference>
<reference evidence="2 3" key="1">
    <citation type="submission" date="2023-03" db="EMBL/GenBank/DDBJ databases">
        <title>Strain YYF002 represents a novel species in the genus Winogradskyella isolated from seawater.</title>
        <authorList>
            <person name="Fu Z.-Y."/>
        </authorList>
    </citation>
    <scope>NUCLEOTIDE SEQUENCE [LARGE SCALE GENOMIC DNA]</scope>
    <source>
        <strain evidence="2 3">YYF002</strain>
    </source>
</reference>
<comment type="caution">
    <text evidence="2">The sequence shown here is derived from an EMBL/GenBank/DDBJ whole genome shotgun (WGS) entry which is preliminary data.</text>
</comment>
<dbReference type="Proteomes" id="UP001529085">
    <property type="component" value="Unassembled WGS sequence"/>
</dbReference>
<feature type="transmembrane region" description="Helical" evidence="1">
    <location>
        <begin position="38"/>
        <end position="64"/>
    </location>
</feature>
<keyword evidence="1" id="KW-0472">Membrane</keyword>
<keyword evidence="1" id="KW-1133">Transmembrane helix</keyword>
<keyword evidence="1" id="KW-0812">Transmembrane</keyword>
<sequence>MNKREDYFRISKNGNIHTLSDRIPFKWKELMIFTSASFIFLILFFGWFVGLFIAILTLICYTFYRFASWIYYSELKIDEKSGKLTRLKKILDRTQKTELICDKFDPNRFQYTELTRSGKTKFLMNYRTHKNNELLILKNKADKERIEKYITEKITVYNNV</sequence>
<keyword evidence="3" id="KW-1185">Reference proteome</keyword>
<proteinExistence type="predicted"/>
<protein>
    <submittedName>
        <fullName evidence="2">Uncharacterized protein</fullName>
    </submittedName>
</protein>
<organism evidence="2 3">
    <name type="scientific">Winogradskyella marincola</name>
    <dbReference type="NCBI Taxonomy" id="3037795"/>
    <lineage>
        <taxon>Bacteria</taxon>
        <taxon>Pseudomonadati</taxon>
        <taxon>Bacteroidota</taxon>
        <taxon>Flavobacteriia</taxon>
        <taxon>Flavobacteriales</taxon>
        <taxon>Flavobacteriaceae</taxon>
        <taxon>Winogradskyella</taxon>
    </lineage>
</organism>
<evidence type="ECO:0000313" key="3">
    <source>
        <dbReference type="Proteomes" id="UP001529085"/>
    </source>
</evidence>
<evidence type="ECO:0000256" key="1">
    <source>
        <dbReference type="SAM" id="Phobius"/>
    </source>
</evidence>
<dbReference type="RefSeq" id="WP_278006650.1">
    <property type="nucleotide sequence ID" value="NZ_JARSBN010000011.1"/>
</dbReference>
<accession>A0ABT6G5G7</accession>